<evidence type="ECO:0000313" key="3">
    <source>
        <dbReference type="Proteomes" id="UP000602510"/>
    </source>
</evidence>
<feature type="compositionally biased region" description="Polar residues" evidence="1">
    <location>
        <begin position="106"/>
        <end position="118"/>
    </location>
</feature>
<reference evidence="2" key="1">
    <citation type="submission" date="2020-04" db="EMBL/GenBank/DDBJ databases">
        <title>Hybrid Assembly of Korean Phytophthora infestans isolates.</title>
        <authorList>
            <person name="Prokchorchik M."/>
            <person name="Lee Y."/>
            <person name="Seo J."/>
            <person name="Cho J.-H."/>
            <person name="Park Y.-E."/>
            <person name="Jang D.-C."/>
            <person name="Im J.-S."/>
            <person name="Choi J.-G."/>
            <person name="Park H.-J."/>
            <person name="Lee G.-B."/>
            <person name="Lee Y.-G."/>
            <person name="Hong S.-Y."/>
            <person name="Cho K."/>
            <person name="Sohn K.H."/>
        </authorList>
    </citation>
    <scope>NUCLEOTIDE SEQUENCE</scope>
    <source>
        <strain evidence="2">KR_1_A1</strain>
    </source>
</reference>
<gene>
    <name evidence="2" type="ORF">GN244_ATG11601</name>
</gene>
<feature type="region of interest" description="Disordered" evidence="1">
    <location>
        <begin position="46"/>
        <end position="138"/>
    </location>
</feature>
<dbReference type="Proteomes" id="UP000602510">
    <property type="component" value="Unassembled WGS sequence"/>
</dbReference>
<protein>
    <submittedName>
        <fullName evidence="2">Uncharacterized protein</fullName>
    </submittedName>
</protein>
<organism evidence="2 3">
    <name type="scientific">Phytophthora infestans</name>
    <name type="common">Potato late blight agent</name>
    <name type="synonym">Botrytis infestans</name>
    <dbReference type="NCBI Taxonomy" id="4787"/>
    <lineage>
        <taxon>Eukaryota</taxon>
        <taxon>Sar</taxon>
        <taxon>Stramenopiles</taxon>
        <taxon>Oomycota</taxon>
        <taxon>Peronosporomycetes</taxon>
        <taxon>Peronosporales</taxon>
        <taxon>Peronosporaceae</taxon>
        <taxon>Phytophthora</taxon>
    </lineage>
</organism>
<evidence type="ECO:0000313" key="2">
    <source>
        <dbReference type="EMBL" id="KAF4036334.1"/>
    </source>
</evidence>
<dbReference type="AlphaFoldDB" id="A0A833W061"/>
<dbReference type="EMBL" id="WSZM01000269">
    <property type="protein sequence ID" value="KAF4036334.1"/>
    <property type="molecule type" value="Genomic_DNA"/>
</dbReference>
<accession>A0A833W061</accession>
<comment type="caution">
    <text evidence="2">The sequence shown here is derived from an EMBL/GenBank/DDBJ whole genome shotgun (WGS) entry which is preliminary data.</text>
</comment>
<sequence>MAIIYQVLSDLTETIEKTEAGTRLTAMQIQDTPPFEAEPEVINEIEEEEEVEKEIPESTPGIAQEAKGETVDQANIELGMNDEQADASAANSTDAPVDSTPAGEVASTQPAPETTENATDSKEEENLQQAVDEELEAKAMSKCTCGRCTIM</sequence>
<keyword evidence="3" id="KW-1185">Reference proteome</keyword>
<name>A0A833W061_PHYIN</name>
<evidence type="ECO:0000256" key="1">
    <source>
        <dbReference type="SAM" id="MobiDB-lite"/>
    </source>
</evidence>
<proteinExistence type="predicted"/>